<dbReference type="WBParaSite" id="nRc.2.0.1.t29686-RA">
    <property type="protein sequence ID" value="nRc.2.0.1.t29686-RA"/>
    <property type="gene ID" value="nRc.2.0.1.g29686"/>
</dbReference>
<organism evidence="2 3">
    <name type="scientific">Romanomermis culicivorax</name>
    <name type="common">Nematode worm</name>
    <dbReference type="NCBI Taxonomy" id="13658"/>
    <lineage>
        <taxon>Eukaryota</taxon>
        <taxon>Metazoa</taxon>
        <taxon>Ecdysozoa</taxon>
        <taxon>Nematoda</taxon>
        <taxon>Enoplea</taxon>
        <taxon>Dorylaimia</taxon>
        <taxon>Mermithida</taxon>
        <taxon>Mermithoidea</taxon>
        <taxon>Mermithidae</taxon>
        <taxon>Romanomermis</taxon>
    </lineage>
</organism>
<accession>A0A915JTU6</accession>
<feature type="compositionally biased region" description="Polar residues" evidence="1">
    <location>
        <begin position="200"/>
        <end position="212"/>
    </location>
</feature>
<feature type="compositionally biased region" description="Polar residues" evidence="1">
    <location>
        <begin position="221"/>
        <end position="238"/>
    </location>
</feature>
<keyword evidence="2" id="KW-1185">Reference proteome</keyword>
<sequence>MQLQVPGPVVKVRQPALDIAATQAAAVVVVPLPTQPAVAQPTPVDQVQQPAEPEPEVVTIMQSVPPAPAVLPAKVKQLLPKIQNSDSKSSSVEDEEEEGEILECEGQTSEDKDSMEAKTQQQAIEEEKIQTQIDEAATKMSGIDARACRLAAQDQQQQGMPVTSSENDTYNKAEETTTPEVLTSQRSKTKTSKSQRTTETAKSQTRMETSKGQMKLDRTKASTASYTQTQTVSKTGGE</sequence>
<feature type="region of interest" description="Disordered" evidence="1">
    <location>
        <begin position="79"/>
        <end position="238"/>
    </location>
</feature>
<name>A0A915JTU6_ROMCU</name>
<reference evidence="3" key="1">
    <citation type="submission" date="2022-11" db="UniProtKB">
        <authorList>
            <consortium name="WormBaseParasite"/>
        </authorList>
    </citation>
    <scope>IDENTIFICATION</scope>
</reference>
<evidence type="ECO:0000313" key="2">
    <source>
        <dbReference type="Proteomes" id="UP000887565"/>
    </source>
</evidence>
<feature type="compositionally biased region" description="Polar residues" evidence="1">
    <location>
        <begin position="153"/>
        <end position="168"/>
    </location>
</feature>
<evidence type="ECO:0000256" key="1">
    <source>
        <dbReference type="SAM" id="MobiDB-lite"/>
    </source>
</evidence>
<evidence type="ECO:0000313" key="3">
    <source>
        <dbReference type="WBParaSite" id="nRc.2.0.1.t29686-RA"/>
    </source>
</evidence>
<dbReference type="AlphaFoldDB" id="A0A915JTU6"/>
<dbReference type="Proteomes" id="UP000887565">
    <property type="component" value="Unplaced"/>
</dbReference>
<feature type="compositionally biased region" description="Acidic residues" evidence="1">
    <location>
        <begin position="92"/>
        <end position="103"/>
    </location>
</feature>
<proteinExistence type="predicted"/>
<protein>
    <submittedName>
        <fullName evidence="3">Uncharacterized protein</fullName>
    </submittedName>
</protein>